<accession>A0A1V8ZZC4</accession>
<dbReference type="GO" id="GO:0032259">
    <property type="term" value="P:methylation"/>
    <property type="evidence" value="ECO:0007669"/>
    <property type="project" value="UniProtKB-KW"/>
</dbReference>
<comment type="caution">
    <text evidence="2">The sequence shown here is derived from an EMBL/GenBank/DDBJ whole genome shotgun (WGS) entry which is preliminary data.</text>
</comment>
<protein>
    <submittedName>
        <fullName evidence="2">SAM-dependent methyltransferase</fullName>
    </submittedName>
</protein>
<evidence type="ECO:0000313" key="2">
    <source>
        <dbReference type="EMBL" id="OQO90103.1"/>
    </source>
</evidence>
<dbReference type="SUPFAM" id="SSF53335">
    <property type="entry name" value="S-adenosyl-L-methionine-dependent methyltransferases"/>
    <property type="match status" value="1"/>
</dbReference>
<keyword evidence="2" id="KW-0808">Transferase</keyword>
<keyword evidence="2" id="KW-0489">Methyltransferase</keyword>
<dbReference type="Proteomes" id="UP000192591">
    <property type="component" value="Unassembled WGS sequence"/>
</dbReference>
<dbReference type="EMBL" id="MWIH01000008">
    <property type="protein sequence ID" value="OQO90103.1"/>
    <property type="molecule type" value="Genomic_DNA"/>
</dbReference>
<dbReference type="PANTHER" id="PTHR42912">
    <property type="entry name" value="METHYLTRANSFERASE"/>
    <property type="match status" value="1"/>
</dbReference>
<feature type="domain" description="Methyltransferase type 11" evidence="1">
    <location>
        <begin position="52"/>
        <end position="146"/>
    </location>
</feature>
<evidence type="ECO:0000259" key="1">
    <source>
        <dbReference type="Pfam" id="PF08241"/>
    </source>
</evidence>
<dbReference type="CDD" id="cd02440">
    <property type="entry name" value="AdoMet_MTases"/>
    <property type="match status" value="1"/>
</dbReference>
<gene>
    <name evidence="2" type="ORF">B1813_20015</name>
</gene>
<organism evidence="2 3">
    <name type="scientific">Saccharomonospora piscinae</name>
    <dbReference type="NCBI Taxonomy" id="687388"/>
    <lineage>
        <taxon>Bacteria</taxon>
        <taxon>Bacillati</taxon>
        <taxon>Actinomycetota</taxon>
        <taxon>Actinomycetes</taxon>
        <taxon>Pseudonocardiales</taxon>
        <taxon>Pseudonocardiaceae</taxon>
        <taxon>Saccharomonospora</taxon>
    </lineage>
</organism>
<dbReference type="AlphaFoldDB" id="A0A1V8ZZC4"/>
<proteinExistence type="predicted"/>
<dbReference type="Gene3D" id="3.40.50.150">
    <property type="entry name" value="Vaccinia Virus protein VP39"/>
    <property type="match status" value="1"/>
</dbReference>
<dbReference type="RefSeq" id="WP_081194521.1">
    <property type="nucleotide sequence ID" value="NZ_MWIH01000008.1"/>
</dbReference>
<dbReference type="GO" id="GO:0008757">
    <property type="term" value="F:S-adenosylmethionine-dependent methyltransferase activity"/>
    <property type="evidence" value="ECO:0007669"/>
    <property type="project" value="InterPro"/>
</dbReference>
<dbReference type="Pfam" id="PF08241">
    <property type="entry name" value="Methyltransf_11"/>
    <property type="match status" value="1"/>
</dbReference>
<keyword evidence="3" id="KW-1185">Reference proteome</keyword>
<sequence>MKIFGRRAEVVPSPNIWYHTEVYERENEIQDADGDLWKHLAAVAPWGDRDVVDVGCGDGFHLPRFATTARSVVGVEPYSPLVRRARRRLAGHPCADVVTGTAQRLPLPDGSADVLHARTAYFFGPGCEPGLREAERVLRPGGALVIVDLDVRTPPYGEWMLADLPHYRADKVDAFFAAEGFTCERVATRWRFPDRQSLEAVLRIEFSPRVAARAVVETLRRNSGRRGELDLVVGYRVLLRREPAGLLRPSEPLAGHGTLTEL</sequence>
<evidence type="ECO:0000313" key="3">
    <source>
        <dbReference type="Proteomes" id="UP000192591"/>
    </source>
</evidence>
<dbReference type="InterPro" id="IPR050508">
    <property type="entry name" value="Methyltransf_Superfamily"/>
</dbReference>
<reference evidence="2 3" key="1">
    <citation type="submission" date="2017-02" db="EMBL/GenBank/DDBJ databases">
        <title>Draft genome of Saccharomonospora sp. 154.</title>
        <authorList>
            <person name="Alonso-Carmona G.S."/>
            <person name="De La Haba R."/>
            <person name="Vera-Gargallo B."/>
            <person name="Sandoval-Trujillo A.H."/>
            <person name="Ramirez-Duran N."/>
            <person name="Ventosa A."/>
        </authorList>
    </citation>
    <scope>NUCLEOTIDE SEQUENCE [LARGE SCALE GENOMIC DNA]</scope>
    <source>
        <strain evidence="2 3">LRS4.154</strain>
    </source>
</reference>
<dbReference type="InterPro" id="IPR013216">
    <property type="entry name" value="Methyltransf_11"/>
</dbReference>
<dbReference type="STRING" id="1962155.B1813_20015"/>
<name>A0A1V8ZZC4_SACPI</name>
<dbReference type="InterPro" id="IPR029063">
    <property type="entry name" value="SAM-dependent_MTases_sf"/>
</dbReference>